<name>Q9GMR8_MACFA</name>
<dbReference type="OMA" id="NAEQFCR"/>
<protein>
    <submittedName>
        <fullName evidence="2">Uncharacterized protein</fullName>
    </submittedName>
</protein>
<organism evidence="2">
    <name type="scientific">Macaca fascicularis</name>
    <name type="common">Crab-eating macaque</name>
    <name type="synonym">Cynomolgus monkey</name>
    <dbReference type="NCBI Taxonomy" id="9541"/>
    <lineage>
        <taxon>Eukaryota</taxon>
        <taxon>Metazoa</taxon>
        <taxon>Chordata</taxon>
        <taxon>Craniata</taxon>
        <taxon>Vertebrata</taxon>
        <taxon>Euteleostomi</taxon>
        <taxon>Mammalia</taxon>
        <taxon>Eutheria</taxon>
        <taxon>Euarchontoglires</taxon>
        <taxon>Primates</taxon>
        <taxon>Haplorrhini</taxon>
        <taxon>Catarrhini</taxon>
        <taxon>Cercopithecidae</taxon>
        <taxon>Cercopithecinae</taxon>
        <taxon>Macaca</taxon>
    </lineage>
</organism>
<dbReference type="VEuPathDB" id="HostDB:ENSMFAG00000036248"/>
<accession>Q9GMR8</accession>
<dbReference type="AlphaFoldDB" id="Q9GMR8"/>
<reference evidence="2" key="1">
    <citation type="submission" date="2000-08" db="EMBL/GenBank/DDBJ databases">
        <title>Isolation of full-length cDNA clones from macaque brain cDNA libraries.</title>
        <authorList>
            <person name="Osada N."/>
            <person name="Hida M."/>
            <person name="Kusuda J."/>
            <person name="Tanuma R."/>
            <person name="Iseki K."/>
            <person name="Hirai M."/>
            <person name="Terao K."/>
            <person name="Suzuki Y."/>
            <person name="Sugano S."/>
            <person name="Hashimoto K."/>
        </authorList>
    </citation>
    <scope>NUCLEOTIDE SEQUENCE</scope>
    <source>
        <tissue evidence="2">Brain parietal lobe</tissue>
    </source>
</reference>
<evidence type="ECO:0000256" key="1">
    <source>
        <dbReference type="SAM" id="MobiDB-lite"/>
    </source>
</evidence>
<evidence type="ECO:0000313" key="2">
    <source>
        <dbReference type="EMBL" id="BAB12287.1"/>
    </source>
</evidence>
<proteinExistence type="evidence at transcript level"/>
<feature type="region of interest" description="Disordered" evidence="1">
    <location>
        <begin position="56"/>
        <end position="77"/>
    </location>
</feature>
<sequence length="77" mass="8550">MVAGSNFVQVYQINLISPFKVLAFNSGTSNAEQFCRLNFHSQKEVVGDRTSKARVTKKQKVYSARSKGGGIKRSSEH</sequence>
<dbReference type="EMBL" id="AB047866">
    <property type="protein sequence ID" value="BAB12287.1"/>
    <property type="molecule type" value="mRNA"/>
</dbReference>